<proteinExistence type="predicted"/>
<keyword evidence="5" id="KW-1185">Reference proteome</keyword>
<dbReference type="NCBIfam" id="TIGR00566">
    <property type="entry name" value="trpG_papA"/>
    <property type="match status" value="1"/>
</dbReference>
<dbReference type="GO" id="GO:0004049">
    <property type="term" value="F:anthranilate synthase activity"/>
    <property type="evidence" value="ECO:0007669"/>
    <property type="project" value="UniProtKB-EC"/>
</dbReference>
<dbReference type="PANTHER" id="PTHR43418">
    <property type="entry name" value="MULTIFUNCTIONAL TRYPTOPHAN BIOSYNTHESIS PROTEIN-RELATED"/>
    <property type="match status" value="1"/>
</dbReference>
<reference evidence="4" key="2">
    <citation type="submission" date="2012-10" db="EMBL/GenBank/DDBJ databases">
        <title>Improved high-quality draft of Thermaerobacter subterraneus C21, DSM 13965.</title>
        <authorList>
            <consortium name="DOE Joint Genome Institute"/>
            <person name="Eisen J."/>
            <person name="Huntemann M."/>
            <person name="Wei C.-L."/>
            <person name="Han J."/>
            <person name="Detter J.C."/>
            <person name="Han C."/>
            <person name="Tapia R."/>
            <person name="Chen A."/>
            <person name="Kyrpides N."/>
            <person name="Mavromatis K."/>
            <person name="Markowitz V."/>
            <person name="Szeto E."/>
            <person name="Ivanova N."/>
            <person name="Mikhailova N."/>
            <person name="Ovchinnikova G."/>
            <person name="Pagani I."/>
            <person name="Pati A."/>
            <person name="Goodwin L."/>
            <person name="Nordberg H.P."/>
            <person name="Cantor M.N."/>
            <person name="Hua S.X."/>
            <person name="Woyke T."/>
            <person name="Eisen J."/>
            <person name="Klenk H.-P."/>
        </authorList>
    </citation>
    <scope>NUCLEOTIDE SEQUENCE [LARGE SCALE GENOMIC DNA]</scope>
    <source>
        <strain evidence="4">DSM 13965</strain>
    </source>
</reference>
<dbReference type="PRINTS" id="PR00096">
    <property type="entry name" value="GATASE"/>
</dbReference>
<dbReference type="OrthoDB" id="9804328at2"/>
<reference evidence="4" key="1">
    <citation type="submission" date="2010-10" db="EMBL/GenBank/DDBJ databases">
        <authorList>
            <consortium name="US DOE Joint Genome Institute (JGI-PGF)"/>
            <person name="Lucas S."/>
            <person name="Copeland A."/>
            <person name="Lapidus A."/>
            <person name="Bruce D."/>
            <person name="Goodwin L."/>
            <person name="Pitluck S."/>
            <person name="Kyrpides N."/>
            <person name="Mavromatis K."/>
            <person name="Detter J.C."/>
            <person name="Han C."/>
            <person name="Land M."/>
            <person name="Hauser L."/>
            <person name="Markowitz V."/>
            <person name="Cheng J.-F."/>
            <person name="Hugenholtz P."/>
            <person name="Woyke T."/>
            <person name="Wu D."/>
            <person name="Pukall R."/>
            <person name="Wahrenburg C."/>
            <person name="Brambilla E."/>
            <person name="Klenk H.-P."/>
            <person name="Eisen J.A."/>
        </authorList>
    </citation>
    <scope>NUCLEOTIDE SEQUENCE [LARGE SCALE GENOMIC DNA]</scope>
    <source>
        <strain evidence="4">DSM 13965</strain>
    </source>
</reference>
<feature type="compositionally biased region" description="Low complexity" evidence="2">
    <location>
        <begin position="214"/>
        <end position="232"/>
    </location>
</feature>
<dbReference type="EC" id="4.1.3.27" evidence="4"/>
<dbReference type="PANTHER" id="PTHR43418:SF4">
    <property type="entry name" value="MULTIFUNCTIONAL TRYPTOPHAN BIOSYNTHESIS PROTEIN"/>
    <property type="match status" value="1"/>
</dbReference>
<dbReference type="GO" id="GO:0000162">
    <property type="term" value="P:L-tryptophan biosynthetic process"/>
    <property type="evidence" value="ECO:0007669"/>
    <property type="project" value="TreeGrafter"/>
</dbReference>
<comment type="caution">
    <text evidence="4">The sequence shown here is derived from an EMBL/GenBank/DDBJ whole genome shotgun (WGS) entry which is preliminary data.</text>
</comment>
<dbReference type="RefSeq" id="WP_006903682.1">
    <property type="nucleotide sequence ID" value="NZ_JH976535.1"/>
</dbReference>
<evidence type="ECO:0000256" key="1">
    <source>
        <dbReference type="ARBA" id="ARBA00022962"/>
    </source>
</evidence>
<dbReference type="FunFam" id="3.40.50.880:FF:000003">
    <property type="entry name" value="Anthranilate synthase component II"/>
    <property type="match status" value="1"/>
</dbReference>
<dbReference type="Pfam" id="PF00117">
    <property type="entry name" value="GATase"/>
    <property type="match status" value="1"/>
</dbReference>
<evidence type="ECO:0000259" key="3">
    <source>
        <dbReference type="Pfam" id="PF00117"/>
    </source>
</evidence>
<keyword evidence="4" id="KW-0456">Lyase</keyword>
<gene>
    <name evidence="4" type="ORF">ThesuDRAFT_01413</name>
</gene>
<dbReference type="STRING" id="867903.ThesuDRAFT_01413"/>
<evidence type="ECO:0000313" key="4">
    <source>
        <dbReference type="EMBL" id="EKP95654.1"/>
    </source>
</evidence>
<evidence type="ECO:0000256" key="2">
    <source>
        <dbReference type="SAM" id="MobiDB-lite"/>
    </source>
</evidence>
<keyword evidence="1" id="KW-0315">Glutamine amidotransferase</keyword>
<feature type="region of interest" description="Disordered" evidence="2">
    <location>
        <begin position="198"/>
        <end position="238"/>
    </location>
</feature>
<dbReference type="InterPro" id="IPR017926">
    <property type="entry name" value="GATASE"/>
</dbReference>
<dbReference type="InterPro" id="IPR029062">
    <property type="entry name" value="Class_I_gatase-like"/>
</dbReference>
<accession>K6Q3J9</accession>
<dbReference type="PROSITE" id="PS51273">
    <property type="entry name" value="GATASE_TYPE_1"/>
    <property type="match status" value="1"/>
</dbReference>
<dbReference type="Gene3D" id="3.40.50.880">
    <property type="match status" value="1"/>
</dbReference>
<dbReference type="EMBL" id="AENY02000002">
    <property type="protein sequence ID" value="EKP95654.1"/>
    <property type="molecule type" value="Genomic_DNA"/>
</dbReference>
<dbReference type="GO" id="GO:0005829">
    <property type="term" value="C:cytosol"/>
    <property type="evidence" value="ECO:0007669"/>
    <property type="project" value="TreeGrafter"/>
</dbReference>
<dbReference type="eggNOG" id="COG0512">
    <property type="taxonomic scope" value="Bacteria"/>
</dbReference>
<evidence type="ECO:0000313" key="5">
    <source>
        <dbReference type="Proteomes" id="UP000005710"/>
    </source>
</evidence>
<dbReference type="PRINTS" id="PR00097">
    <property type="entry name" value="ANTSNTHASEII"/>
</dbReference>
<dbReference type="CDD" id="cd01743">
    <property type="entry name" value="GATase1_Anthranilate_Synthase"/>
    <property type="match status" value="1"/>
</dbReference>
<organism evidence="4 5">
    <name type="scientific">Thermaerobacter subterraneus DSM 13965</name>
    <dbReference type="NCBI Taxonomy" id="867903"/>
    <lineage>
        <taxon>Bacteria</taxon>
        <taxon>Bacillati</taxon>
        <taxon>Bacillota</taxon>
        <taxon>Clostridia</taxon>
        <taxon>Eubacteriales</taxon>
        <taxon>Clostridiales Family XVII. Incertae Sedis</taxon>
        <taxon>Thermaerobacter</taxon>
    </lineage>
</organism>
<sequence length="238" mass="25291">MSLRVLVIDNYDSFTYNLVQLLAELGAQVEVFRNDAIDGEGVEARDPDAVVLSPGPCTPREAGCSMEVVRRLDARRPLLGVCLGHQAIAAALGGRVVRGPEPVHGMASAVFHDGTGLLAGLPSPLEAGRYHSLVVDPASLPPELEACAWTADGLIMGLRHRHRPVYGLQFHPESVLTPRGRDMLEQFLAIAGRFQAERRRVQSRPAPSGHQGRPAAVPAAAGPQAVPAGSSPRVEEGS</sequence>
<name>K6Q3J9_9FIRM</name>
<dbReference type="PRINTS" id="PR00099">
    <property type="entry name" value="CPSGATASE"/>
</dbReference>
<dbReference type="InterPro" id="IPR050472">
    <property type="entry name" value="Anth_synth/Amidotransfase"/>
</dbReference>
<dbReference type="InterPro" id="IPR006221">
    <property type="entry name" value="TrpG/PapA_dom"/>
</dbReference>
<protein>
    <submittedName>
        <fullName evidence="4">Anthranilate synthase, component II</fullName>
        <ecNumber evidence="4">4.1.3.27</ecNumber>
    </submittedName>
</protein>
<dbReference type="Proteomes" id="UP000005710">
    <property type="component" value="Unassembled WGS sequence"/>
</dbReference>
<dbReference type="AlphaFoldDB" id="K6Q3J9"/>
<dbReference type="SUPFAM" id="SSF52317">
    <property type="entry name" value="Class I glutamine amidotransferase-like"/>
    <property type="match status" value="1"/>
</dbReference>
<feature type="domain" description="Glutamine amidotransferase" evidence="3">
    <location>
        <begin position="6"/>
        <end position="188"/>
    </location>
</feature>
<dbReference type="HOGENOM" id="CLU_014340_1_2_9"/>